<reference evidence="1 2" key="1">
    <citation type="submission" date="2016-07" db="EMBL/GenBank/DDBJ databases">
        <title>Complete genome sequence of Bradyrhizobium icense LMTR 13T, a potential inoculant strain isolated from lima bean (Phaseolus lunatus) in Peru.</title>
        <authorList>
            <person name="Ormeno-Orrillo E."/>
            <person name="Duran D."/>
            <person name="Rogel M.A."/>
            <person name="Rey L."/>
            <person name="Imperial J."/>
            <person name="Ruiz-Argueso T."/>
            <person name="Martinez-Romero E."/>
        </authorList>
    </citation>
    <scope>NUCLEOTIDE SEQUENCE [LARGE SCALE GENOMIC DNA]</scope>
    <source>
        <strain evidence="1 2">LMTR 13</strain>
    </source>
</reference>
<protein>
    <submittedName>
        <fullName evidence="1">Uncharacterized protein</fullName>
    </submittedName>
</protein>
<dbReference type="EMBL" id="CP016428">
    <property type="protein sequence ID" value="ANW00109.1"/>
    <property type="molecule type" value="Genomic_DNA"/>
</dbReference>
<evidence type="ECO:0000313" key="1">
    <source>
        <dbReference type="EMBL" id="ANW00109.1"/>
    </source>
</evidence>
<dbReference type="AlphaFoldDB" id="A0A1B1UBH9"/>
<name>A0A1B1UBH9_9BRAD</name>
<dbReference type="Proteomes" id="UP000092839">
    <property type="component" value="Chromosome"/>
</dbReference>
<accession>A0A1B1UBH9</accession>
<organism evidence="1 2">
    <name type="scientific">Bradyrhizobium icense</name>
    <dbReference type="NCBI Taxonomy" id="1274631"/>
    <lineage>
        <taxon>Bacteria</taxon>
        <taxon>Pseudomonadati</taxon>
        <taxon>Pseudomonadota</taxon>
        <taxon>Alphaproteobacteria</taxon>
        <taxon>Hyphomicrobiales</taxon>
        <taxon>Nitrobacteraceae</taxon>
        <taxon>Bradyrhizobium</taxon>
    </lineage>
</organism>
<sequence length="59" mass="6564">MANLAYVDSSGRILIDGYHVGWVRREASLEAIEELVRMVTRPYGAAPSVLNRSDMIELA</sequence>
<dbReference type="KEGG" id="bic:LMTR13_07830"/>
<keyword evidence="2" id="KW-1185">Reference proteome</keyword>
<gene>
    <name evidence="1" type="ORF">LMTR13_07830</name>
</gene>
<proteinExistence type="predicted"/>
<evidence type="ECO:0000313" key="2">
    <source>
        <dbReference type="Proteomes" id="UP000092839"/>
    </source>
</evidence>